<protein>
    <recommendedName>
        <fullName evidence="4">Ribosome biogenesis protein BRX1 homolog</fullName>
    </recommendedName>
</protein>
<sequence length="183" mass="21546">MWLSNVKNGPSVKFLLENVHTMGELRFIGNCLKGSRPILVFDSKFESNIQYKIAKKLLLKTFSIPKHHAKSKPFIDHVITFVIHDKRIWFRNYQITQNDSELIEIGPRFTLMPIKILNDSLFGKVLYENFDFVAPNTIRRIKKLKDAAKTKNREMQRISRNVRTNIIQSQQIEQDNIEDIFKN</sequence>
<evidence type="ECO:0000256" key="6">
    <source>
        <dbReference type="ARBA" id="ARBA00023242"/>
    </source>
</evidence>
<dbReference type="OrthoDB" id="1638493at2759"/>
<name>A0A177AQH7_9BILA</name>
<feature type="domain" description="Brix" evidence="7">
    <location>
        <begin position="1"/>
        <end position="122"/>
    </location>
</feature>
<keyword evidence="6" id="KW-0539">Nucleus</keyword>
<evidence type="ECO:0000256" key="1">
    <source>
        <dbReference type="ARBA" id="ARBA00003439"/>
    </source>
</evidence>
<dbReference type="Pfam" id="PF04427">
    <property type="entry name" value="Brix"/>
    <property type="match status" value="1"/>
</dbReference>
<accession>A0A177AQH7</accession>
<dbReference type="GO" id="GO:0005730">
    <property type="term" value="C:nucleolus"/>
    <property type="evidence" value="ECO:0007669"/>
    <property type="project" value="UniProtKB-SubCell"/>
</dbReference>
<dbReference type="GO" id="GO:0019843">
    <property type="term" value="F:rRNA binding"/>
    <property type="evidence" value="ECO:0007669"/>
    <property type="project" value="InterPro"/>
</dbReference>
<dbReference type="InterPro" id="IPR026532">
    <property type="entry name" value="BRX1"/>
</dbReference>
<dbReference type="SUPFAM" id="SSF52954">
    <property type="entry name" value="Class II aaRS ABD-related"/>
    <property type="match status" value="1"/>
</dbReference>
<evidence type="ECO:0000313" key="8">
    <source>
        <dbReference type="EMBL" id="OAF64257.1"/>
    </source>
</evidence>
<gene>
    <name evidence="8" type="ORF">A3Q56_08038</name>
</gene>
<dbReference type="PANTHER" id="PTHR13634:SF0">
    <property type="entry name" value="RIBOSOME BIOGENESIS PROTEIN BRX1 HOMOLOG"/>
    <property type="match status" value="1"/>
</dbReference>
<evidence type="ECO:0000313" key="9">
    <source>
        <dbReference type="Proteomes" id="UP000078046"/>
    </source>
</evidence>
<proteinExistence type="inferred from homology"/>
<evidence type="ECO:0000256" key="2">
    <source>
        <dbReference type="ARBA" id="ARBA00004604"/>
    </source>
</evidence>
<dbReference type="InterPro" id="IPR007109">
    <property type="entry name" value="Brix"/>
</dbReference>
<evidence type="ECO:0000256" key="4">
    <source>
        <dbReference type="ARBA" id="ARBA00020522"/>
    </source>
</evidence>
<dbReference type="Proteomes" id="UP000078046">
    <property type="component" value="Unassembled WGS sequence"/>
</dbReference>
<organism evidence="8 9">
    <name type="scientific">Intoshia linei</name>
    <dbReference type="NCBI Taxonomy" id="1819745"/>
    <lineage>
        <taxon>Eukaryota</taxon>
        <taxon>Metazoa</taxon>
        <taxon>Spiralia</taxon>
        <taxon>Lophotrochozoa</taxon>
        <taxon>Mesozoa</taxon>
        <taxon>Orthonectida</taxon>
        <taxon>Rhopaluridae</taxon>
        <taxon>Intoshia</taxon>
    </lineage>
</organism>
<comment type="subcellular location">
    <subcellularLocation>
        <location evidence="2">Nucleus</location>
        <location evidence="2">Nucleolus</location>
    </subcellularLocation>
</comment>
<dbReference type="PANTHER" id="PTHR13634">
    <property type="entry name" value="RIBOSOME BIOGENESIS PROTEIN BRIX"/>
    <property type="match status" value="1"/>
</dbReference>
<dbReference type="GO" id="GO:0000027">
    <property type="term" value="P:ribosomal large subunit assembly"/>
    <property type="evidence" value="ECO:0007669"/>
    <property type="project" value="TreeGrafter"/>
</dbReference>
<evidence type="ECO:0000256" key="3">
    <source>
        <dbReference type="ARBA" id="ARBA00006369"/>
    </source>
</evidence>
<comment type="caution">
    <text evidence="8">The sequence shown here is derived from an EMBL/GenBank/DDBJ whole genome shotgun (WGS) entry which is preliminary data.</text>
</comment>
<reference evidence="8 9" key="1">
    <citation type="submission" date="2016-04" db="EMBL/GenBank/DDBJ databases">
        <title>The genome of Intoshia linei affirms orthonectids as highly simplified spiralians.</title>
        <authorList>
            <person name="Mikhailov K.V."/>
            <person name="Slusarev G.S."/>
            <person name="Nikitin M.A."/>
            <person name="Logacheva M.D."/>
            <person name="Penin A."/>
            <person name="Aleoshin V."/>
            <person name="Panchin Y.V."/>
        </authorList>
    </citation>
    <scope>NUCLEOTIDE SEQUENCE [LARGE SCALE GENOMIC DNA]</scope>
    <source>
        <strain evidence="8">Intl2013</strain>
        <tissue evidence="8">Whole animal</tissue>
    </source>
</reference>
<dbReference type="PROSITE" id="PS50833">
    <property type="entry name" value="BRIX"/>
    <property type="match status" value="1"/>
</dbReference>
<evidence type="ECO:0000256" key="5">
    <source>
        <dbReference type="ARBA" id="ARBA00022517"/>
    </source>
</evidence>
<keyword evidence="5" id="KW-0690">Ribosome biogenesis</keyword>
<comment type="similarity">
    <text evidence="3">Belongs to the BRX1 family.</text>
</comment>
<dbReference type="GO" id="GO:0006364">
    <property type="term" value="P:rRNA processing"/>
    <property type="evidence" value="ECO:0007669"/>
    <property type="project" value="InterPro"/>
</dbReference>
<comment type="function">
    <text evidence="1">Required for biogenesis of the 60S ribosomal subunit.</text>
</comment>
<keyword evidence="9" id="KW-1185">Reference proteome</keyword>
<dbReference type="AlphaFoldDB" id="A0A177AQH7"/>
<dbReference type="EMBL" id="LWCA01001983">
    <property type="protein sequence ID" value="OAF64257.1"/>
    <property type="molecule type" value="Genomic_DNA"/>
</dbReference>
<evidence type="ECO:0000259" key="7">
    <source>
        <dbReference type="PROSITE" id="PS50833"/>
    </source>
</evidence>